<evidence type="ECO:0000256" key="8">
    <source>
        <dbReference type="ARBA" id="ARBA00023136"/>
    </source>
</evidence>
<dbReference type="InterPro" id="IPR032675">
    <property type="entry name" value="LRR_dom_sf"/>
</dbReference>
<gene>
    <name evidence="19" type="primary">LOC110983018</name>
</gene>
<sequence>MPVSLEEERLQQFQKLLNRFHITSTMTPRHASVSLLLSIASTLCLASALDSPSQNVDCAESTINMDSFVFSSPGYPDSYPSNLDCKWQIKAISPLSRTILIKILDFRTERSYDFLDLEGRTFLKDAPHLFRLHGETMVRGIIFNSSEVAVSMTSNGRLQFSGFFLALESSTTMFDQPSCGIFNSSLFDCEDGSCVSPEARCDGQEDCSSGQDEQDCGSLDVACPYACSCNIHGFVCFKGWNHLTIRRLPKTAHSLTLKNSNLSDPPPGTFEDFWELSVLRFMNVDLGSIKSDAFSGLPSLFNLYIGDSSIHSIESEAFKGAANLQILVMAHVSIHSIRSNSFSGLTNLDLLDMTHVNIHSIWSNAFSGLTNIKWFDITGANIHSIRSNAFNGVSILERLYIKFSSIHSIESDAFKQVTNLPIVVLEGVSIHSIASRAFSGLTDLNRLYIKNSRIHSIQSEAFKGLHRLQQLHIRNVVIDSIESGAFRDLSSLEYLNINNTAINSIASNAFRDLVSLEYLVIQNVKVNYIPSSTFASLSNLRGLLLQNISGTTRSVATIKKGAFVGLNATRLKWTLADDYRLCCALSRLQDFSVKDDCLTTKVKPDLNLCDSLMPNNALRVALWTLGISALVGNFCVIMWRLLQKGDRGGKKTLSLMVGNLAAADLLMGVYMLIMAVADLEFGEQYFLQAPEWRSSTLCKVAGVLAVLSSEASVFFVTLISVDCFLGIVFPLRSLSLEIKSTKFVFVILWCLALCLSVIPTIYVGSDSDVYGLSDVCIGLPLTTKASRVVAKTSSFNWKERKSFGIHYQDFPEATGWKPSWILSIVLFLGVNLISFLIVLCCYIAIFISVKWTARAAHLTRKADRDRAIKMAVKMALIVATDFCCWMPIIIMGILSQTGTVKLSTNMYAWTAVLILPINSSLNPYLYTFFTVCCVKPKKETLHTYAKNKENKQTHIYTLSGHSGEENIEGEMQPNQRDAGLKQN</sequence>
<evidence type="ECO:0000256" key="6">
    <source>
        <dbReference type="ARBA" id="ARBA00022989"/>
    </source>
</evidence>
<dbReference type="SUPFAM" id="SSF52058">
    <property type="entry name" value="L domain-like"/>
    <property type="match status" value="1"/>
</dbReference>
<feature type="transmembrane region" description="Helical" evidence="15">
    <location>
        <begin position="906"/>
        <end position="929"/>
    </location>
</feature>
<evidence type="ECO:0000256" key="11">
    <source>
        <dbReference type="ARBA" id="ARBA00023224"/>
    </source>
</evidence>
<dbReference type="Proteomes" id="UP000694845">
    <property type="component" value="Unplaced"/>
</dbReference>
<dbReference type="PRINTS" id="PR00237">
    <property type="entry name" value="GPCRRHODOPSN"/>
</dbReference>
<protein>
    <submittedName>
        <fullName evidence="19">Relaxin receptor 2-like isoform X1</fullName>
    </submittedName>
</protein>
<dbReference type="OrthoDB" id="6363818at2759"/>
<dbReference type="InterPro" id="IPR001611">
    <property type="entry name" value="Leu-rich_rpt"/>
</dbReference>
<comment type="caution">
    <text evidence="13">Lacks conserved residue(s) required for the propagation of feature annotation.</text>
</comment>
<keyword evidence="7" id="KW-0297">G-protein coupled receptor</keyword>
<evidence type="ECO:0000256" key="3">
    <source>
        <dbReference type="ARBA" id="ARBA00022614"/>
    </source>
</evidence>
<evidence type="ECO:0000313" key="19">
    <source>
        <dbReference type="RefSeq" id="XP_022097560.1"/>
    </source>
</evidence>
<evidence type="ECO:0000256" key="9">
    <source>
        <dbReference type="ARBA" id="ARBA00023157"/>
    </source>
</evidence>
<dbReference type="SMART" id="SM00042">
    <property type="entry name" value="CUB"/>
    <property type="match status" value="1"/>
</dbReference>
<feature type="disulfide bond" evidence="12">
    <location>
        <begin position="58"/>
        <end position="85"/>
    </location>
</feature>
<dbReference type="InterPro" id="IPR000859">
    <property type="entry name" value="CUB_dom"/>
</dbReference>
<dbReference type="CDD" id="cd00041">
    <property type="entry name" value="CUB"/>
    <property type="match status" value="1"/>
</dbReference>
<dbReference type="InterPro" id="IPR036055">
    <property type="entry name" value="LDL_receptor-like_sf"/>
</dbReference>
<dbReference type="AlphaFoldDB" id="A0A8B7YYJ2"/>
<dbReference type="InterPro" id="IPR002172">
    <property type="entry name" value="LDrepeatLR_classA_rpt"/>
</dbReference>
<feature type="region of interest" description="Disordered" evidence="14">
    <location>
        <begin position="964"/>
        <end position="983"/>
    </location>
</feature>
<dbReference type="GO" id="GO:0008528">
    <property type="term" value="F:G protein-coupled peptide receptor activity"/>
    <property type="evidence" value="ECO:0007669"/>
    <property type="project" value="TreeGrafter"/>
</dbReference>
<dbReference type="RefSeq" id="XP_022097560.1">
    <property type="nucleotide sequence ID" value="XM_022241868.1"/>
</dbReference>
<keyword evidence="18" id="KW-1185">Reference proteome</keyword>
<keyword evidence="11" id="KW-0807">Transducer</keyword>
<dbReference type="GO" id="GO:0005886">
    <property type="term" value="C:plasma membrane"/>
    <property type="evidence" value="ECO:0007669"/>
    <property type="project" value="UniProtKB-SubCell"/>
</dbReference>
<feature type="transmembrane region" description="Helical" evidence="15">
    <location>
        <begin position="743"/>
        <end position="763"/>
    </location>
</feature>
<evidence type="ECO:0000256" key="7">
    <source>
        <dbReference type="ARBA" id="ARBA00023040"/>
    </source>
</evidence>
<dbReference type="Pfam" id="PF13306">
    <property type="entry name" value="LRR_5"/>
    <property type="match status" value="1"/>
</dbReference>
<dbReference type="PROSITE" id="PS01180">
    <property type="entry name" value="CUB"/>
    <property type="match status" value="1"/>
</dbReference>
<feature type="transmembrane region" description="Helical" evidence="15">
    <location>
        <begin position="711"/>
        <end position="731"/>
    </location>
</feature>
<dbReference type="GO" id="GO:0007189">
    <property type="term" value="P:adenylate cyclase-activating G protein-coupled receptor signaling pathway"/>
    <property type="evidence" value="ECO:0007669"/>
    <property type="project" value="TreeGrafter"/>
</dbReference>
<dbReference type="PROSITE" id="PS50262">
    <property type="entry name" value="G_PROTEIN_RECEP_F1_2"/>
    <property type="match status" value="1"/>
</dbReference>
<dbReference type="SUPFAM" id="SSF49854">
    <property type="entry name" value="Spermadhesin, CUB domain"/>
    <property type="match status" value="1"/>
</dbReference>
<name>A0A8B7YYJ2_ACAPL</name>
<feature type="transmembrane region" description="Helical" evidence="15">
    <location>
        <begin position="820"/>
        <end position="849"/>
    </location>
</feature>
<evidence type="ECO:0000313" key="18">
    <source>
        <dbReference type="Proteomes" id="UP000694845"/>
    </source>
</evidence>
<keyword evidence="2" id="KW-1003">Cell membrane</keyword>
<evidence type="ECO:0000256" key="12">
    <source>
        <dbReference type="PROSITE-ProRule" id="PRU00059"/>
    </source>
</evidence>
<dbReference type="CDD" id="cd00112">
    <property type="entry name" value="LDLa"/>
    <property type="match status" value="1"/>
</dbReference>
<dbReference type="Pfam" id="PF00001">
    <property type="entry name" value="7tm_1"/>
    <property type="match status" value="1"/>
</dbReference>
<organism evidence="18 19">
    <name type="scientific">Acanthaster planci</name>
    <name type="common">Crown-of-thorns starfish</name>
    <dbReference type="NCBI Taxonomy" id="133434"/>
    <lineage>
        <taxon>Eukaryota</taxon>
        <taxon>Metazoa</taxon>
        <taxon>Echinodermata</taxon>
        <taxon>Eleutherozoa</taxon>
        <taxon>Asterozoa</taxon>
        <taxon>Asteroidea</taxon>
        <taxon>Valvatacea</taxon>
        <taxon>Valvatida</taxon>
        <taxon>Acanthasteridae</taxon>
        <taxon>Acanthaster</taxon>
    </lineage>
</organism>
<feature type="transmembrane region" description="Helical" evidence="15">
    <location>
        <begin position="620"/>
        <end position="641"/>
    </location>
</feature>
<dbReference type="SMART" id="SM00369">
    <property type="entry name" value="LRR_TYP"/>
    <property type="match status" value="8"/>
</dbReference>
<feature type="disulfide bond" evidence="13">
    <location>
        <begin position="189"/>
        <end position="207"/>
    </location>
</feature>
<dbReference type="KEGG" id="aplc:110983018"/>
<evidence type="ECO:0000256" key="13">
    <source>
        <dbReference type="PROSITE-ProRule" id="PRU00124"/>
    </source>
</evidence>
<dbReference type="Gene3D" id="4.10.400.10">
    <property type="entry name" value="Low-density Lipoprotein Receptor"/>
    <property type="match status" value="1"/>
</dbReference>
<accession>A0A8B7YYJ2</accession>
<keyword evidence="9 13" id="KW-1015">Disulfide bond</keyword>
<dbReference type="Gene3D" id="2.60.120.290">
    <property type="entry name" value="Spermadhesin, CUB domain"/>
    <property type="match status" value="1"/>
</dbReference>
<dbReference type="Gene3D" id="1.20.1070.10">
    <property type="entry name" value="Rhodopsin 7-helix transmembrane proteins"/>
    <property type="match status" value="1"/>
</dbReference>
<evidence type="ECO:0000256" key="4">
    <source>
        <dbReference type="ARBA" id="ARBA00022692"/>
    </source>
</evidence>
<dbReference type="InterPro" id="IPR003591">
    <property type="entry name" value="Leu-rich_rpt_typical-subtyp"/>
</dbReference>
<proteinExistence type="predicted"/>
<feature type="transmembrane region" description="Helical" evidence="15">
    <location>
        <begin position="653"/>
        <end position="677"/>
    </location>
</feature>
<keyword evidence="3" id="KW-0433">Leucine-rich repeat</keyword>
<evidence type="ECO:0000259" key="17">
    <source>
        <dbReference type="PROSITE" id="PS50262"/>
    </source>
</evidence>
<dbReference type="InterPro" id="IPR017452">
    <property type="entry name" value="GPCR_Rhodpsn_7TM"/>
</dbReference>
<evidence type="ECO:0000256" key="14">
    <source>
        <dbReference type="SAM" id="MobiDB-lite"/>
    </source>
</evidence>
<dbReference type="PANTHER" id="PTHR24372:SF77">
    <property type="entry name" value="G-PROTEIN COUPLED RECEPTORS FAMILY 1 PROFILE DOMAIN-CONTAINING PROTEIN"/>
    <property type="match status" value="1"/>
</dbReference>
<keyword evidence="8 15" id="KW-0472">Membrane</keyword>
<dbReference type="Pfam" id="PF00057">
    <property type="entry name" value="Ldl_recept_a"/>
    <property type="match status" value="1"/>
</dbReference>
<feature type="disulfide bond" evidence="13">
    <location>
        <begin position="201"/>
        <end position="216"/>
    </location>
</feature>
<evidence type="ECO:0000259" key="16">
    <source>
        <dbReference type="PROSITE" id="PS01180"/>
    </source>
</evidence>
<feature type="domain" description="CUB" evidence="16">
    <location>
        <begin position="58"/>
        <end position="170"/>
    </location>
</feature>
<dbReference type="Pfam" id="PF13855">
    <property type="entry name" value="LRR_8"/>
    <property type="match status" value="1"/>
</dbReference>
<dbReference type="PANTHER" id="PTHR24372">
    <property type="entry name" value="GLYCOPROTEIN HORMONE RECEPTOR"/>
    <property type="match status" value="1"/>
</dbReference>
<dbReference type="SUPFAM" id="SSF81321">
    <property type="entry name" value="Family A G protein-coupled receptor-like"/>
    <property type="match status" value="1"/>
</dbReference>
<evidence type="ECO:0000256" key="2">
    <source>
        <dbReference type="ARBA" id="ARBA00022475"/>
    </source>
</evidence>
<evidence type="ECO:0000256" key="15">
    <source>
        <dbReference type="SAM" id="Phobius"/>
    </source>
</evidence>
<reference evidence="19" key="1">
    <citation type="submission" date="2025-08" db="UniProtKB">
        <authorList>
            <consortium name="RefSeq"/>
        </authorList>
    </citation>
    <scope>IDENTIFICATION</scope>
</reference>
<dbReference type="Pfam" id="PF00431">
    <property type="entry name" value="CUB"/>
    <property type="match status" value="1"/>
</dbReference>
<dbReference type="Gene3D" id="3.80.10.10">
    <property type="entry name" value="Ribonuclease Inhibitor"/>
    <property type="match status" value="2"/>
</dbReference>
<feature type="transmembrane region" description="Helical" evidence="15">
    <location>
        <begin position="870"/>
        <end position="894"/>
    </location>
</feature>
<dbReference type="InterPro" id="IPR000276">
    <property type="entry name" value="GPCR_Rhodpsn"/>
</dbReference>
<keyword evidence="10" id="KW-0675">Receptor</keyword>
<evidence type="ECO:0000256" key="5">
    <source>
        <dbReference type="ARBA" id="ARBA00022737"/>
    </source>
</evidence>
<dbReference type="SUPFAM" id="SSF57424">
    <property type="entry name" value="LDL receptor-like module"/>
    <property type="match status" value="1"/>
</dbReference>
<dbReference type="GeneID" id="110983018"/>
<evidence type="ECO:0000256" key="1">
    <source>
        <dbReference type="ARBA" id="ARBA00004651"/>
    </source>
</evidence>
<dbReference type="InterPro" id="IPR026906">
    <property type="entry name" value="LRR_5"/>
</dbReference>
<feature type="domain" description="G-protein coupled receptors family 1 profile" evidence="17">
    <location>
        <begin position="632"/>
        <end position="926"/>
    </location>
</feature>
<dbReference type="SMART" id="SM00192">
    <property type="entry name" value="LDLa"/>
    <property type="match status" value="1"/>
</dbReference>
<comment type="subcellular location">
    <subcellularLocation>
        <location evidence="1">Cell membrane</location>
        <topology evidence="1">Multi-pass membrane protein</topology>
    </subcellularLocation>
</comment>
<dbReference type="PROSITE" id="PS50068">
    <property type="entry name" value="LDLRA_2"/>
    <property type="match status" value="1"/>
</dbReference>
<dbReference type="InterPro" id="IPR035914">
    <property type="entry name" value="Sperma_CUB_dom_sf"/>
</dbReference>
<evidence type="ECO:0000256" key="10">
    <source>
        <dbReference type="ARBA" id="ARBA00023170"/>
    </source>
</evidence>
<dbReference type="GO" id="GO:0009755">
    <property type="term" value="P:hormone-mediated signaling pathway"/>
    <property type="evidence" value="ECO:0007669"/>
    <property type="project" value="TreeGrafter"/>
</dbReference>
<keyword evidence="4 15" id="KW-0812">Transmembrane</keyword>
<keyword evidence="6 15" id="KW-1133">Transmembrane helix</keyword>
<keyword evidence="5" id="KW-0677">Repeat</keyword>